<name>A0A2G2XAB6_CAPBA</name>
<dbReference type="EMBL" id="MLFT02000003">
    <property type="protein sequence ID" value="PHT54452.1"/>
    <property type="molecule type" value="Genomic_DNA"/>
</dbReference>
<dbReference type="Proteomes" id="UP000224567">
    <property type="component" value="Unassembled WGS sequence"/>
</dbReference>
<sequence length="128" mass="13784">MSEESAICVAGIMAEARIMAEAHQRRALPAIIEETTFHERFESLGFGCPPIHAGPYPESISGSAHRHSTSERVSGHNGDLTLSGAPLQGLGPSPSLRTLLQTIIRTTKPPDYKAGLFPVRSPLIRESL</sequence>
<dbReference type="PANTHER" id="PTHR47188">
    <property type="entry name" value="PROTEIN TAR1"/>
    <property type="match status" value="1"/>
</dbReference>
<feature type="region of interest" description="Disordered" evidence="1">
    <location>
        <begin position="57"/>
        <end position="89"/>
    </location>
</feature>
<comment type="caution">
    <text evidence="2">The sequence shown here is derived from an EMBL/GenBank/DDBJ whole genome shotgun (WGS) entry which is preliminary data.</text>
</comment>
<evidence type="ECO:0000313" key="2">
    <source>
        <dbReference type="EMBL" id="PHT54452.1"/>
    </source>
</evidence>
<protein>
    <submittedName>
        <fullName evidence="2">Uncharacterized protein</fullName>
    </submittedName>
</protein>
<proteinExistence type="predicted"/>
<evidence type="ECO:0000313" key="3">
    <source>
        <dbReference type="Proteomes" id="UP000224567"/>
    </source>
</evidence>
<evidence type="ECO:0000256" key="1">
    <source>
        <dbReference type="SAM" id="MobiDB-lite"/>
    </source>
</evidence>
<dbReference type="PANTHER" id="PTHR47188:SF1">
    <property type="entry name" value="PROTEIN TAR1"/>
    <property type="match status" value="1"/>
</dbReference>
<dbReference type="GO" id="GO:0043457">
    <property type="term" value="P:regulation of cellular respiration"/>
    <property type="evidence" value="ECO:0007669"/>
    <property type="project" value="InterPro"/>
</dbReference>
<organism evidence="2 3">
    <name type="scientific">Capsicum baccatum</name>
    <name type="common">Peruvian pepper</name>
    <dbReference type="NCBI Taxonomy" id="33114"/>
    <lineage>
        <taxon>Eukaryota</taxon>
        <taxon>Viridiplantae</taxon>
        <taxon>Streptophyta</taxon>
        <taxon>Embryophyta</taxon>
        <taxon>Tracheophyta</taxon>
        <taxon>Spermatophyta</taxon>
        <taxon>Magnoliopsida</taxon>
        <taxon>eudicotyledons</taxon>
        <taxon>Gunneridae</taxon>
        <taxon>Pentapetalae</taxon>
        <taxon>asterids</taxon>
        <taxon>lamiids</taxon>
        <taxon>Solanales</taxon>
        <taxon>Solanaceae</taxon>
        <taxon>Solanoideae</taxon>
        <taxon>Capsiceae</taxon>
        <taxon>Capsicum</taxon>
    </lineage>
</organism>
<reference evidence="2 3" key="1">
    <citation type="journal article" date="2017" name="Genome Biol.">
        <title>New reference genome sequences of hot pepper reveal the massive evolution of plant disease-resistance genes by retroduplication.</title>
        <authorList>
            <person name="Kim S."/>
            <person name="Park J."/>
            <person name="Yeom S.I."/>
            <person name="Kim Y.M."/>
            <person name="Seo E."/>
            <person name="Kim K.T."/>
            <person name="Kim M.S."/>
            <person name="Lee J.M."/>
            <person name="Cheong K."/>
            <person name="Shin H.S."/>
            <person name="Kim S.B."/>
            <person name="Han K."/>
            <person name="Lee J."/>
            <person name="Park M."/>
            <person name="Lee H.A."/>
            <person name="Lee H.Y."/>
            <person name="Lee Y."/>
            <person name="Oh S."/>
            <person name="Lee J.H."/>
            <person name="Choi E."/>
            <person name="Choi E."/>
            <person name="Lee S.E."/>
            <person name="Jeon J."/>
            <person name="Kim H."/>
            <person name="Choi G."/>
            <person name="Song H."/>
            <person name="Lee J."/>
            <person name="Lee S.C."/>
            <person name="Kwon J.K."/>
            <person name="Lee H.Y."/>
            <person name="Koo N."/>
            <person name="Hong Y."/>
            <person name="Kim R.W."/>
            <person name="Kang W.H."/>
            <person name="Huh J.H."/>
            <person name="Kang B.C."/>
            <person name="Yang T.J."/>
            <person name="Lee Y.H."/>
            <person name="Bennetzen J.L."/>
            <person name="Choi D."/>
        </authorList>
    </citation>
    <scope>NUCLEOTIDE SEQUENCE [LARGE SCALE GENOMIC DNA]</scope>
    <source>
        <strain evidence="3">cv. PBC81</strain>
    </source>
</reference>
<reference evidence="3" key="2">
    <citation type="journal article" date="2017" name="J. Anim. Genet.">
        <title>Multiple reference genome sequences of hot pepper reveal the massive evolution of plant disease resistance genes by retroduplication.</title>
        <authorList>
            <person name="Kim S."/>
            <person name="Park J."/>
            <person name="Yeom S.-I."/>
            <person name="Kim Y.-M."/>
            <person name="Seo E."/>
            <person name="Kim K.-T."/>
            <person name="Kim M.-S."/>
            <person name="Lee J.M."/>
            <person name="Cheong K."/>
            <person name="Shin H.-S."/>
            <person name="Kim S.-B."/>
            <person name="Han K."/>
            <person name="Lee J."/>
            <person name="Park M."/>
            <person name="Lee H.-A."/>
            <person name="Lee H.-Y."/>
            <person name="Lee Y."/>
            <person name="Oh S."/>
            <person name="Lee J.H."/>
            <person name="Choi E."/>
            <person name="Choi E."/>
            <person name="Lee S.E."/>
            <person name="Jeon J."/>
            <person name="Kim H."/>
            <person name="Choi G."/>
            <person name="Song H."/>
            <person name="Lee J."/>
            <person name="Lee S.-C."/>
            <person name="Kwon J.-K."/>
            <person name="Lee H.-Y."/>
            <person name="Koo N."/>
            <person name="Hong Y."/>
            <person name="Kim R.W."/>
            <person name="Kang W.-H."/>
            <person name="Huh J.H."/>
            <person name="Kang B.-C."/>
            <person name="Yang T.-J."/>
            <person name="Lee Y.-H."/>
            <person name="Bennetzen J.L."/>
            <person name="Choi D."/>
        </authorList>
    </citation>
    <scope>NUCLEOTIDE SEQUENCE [LARGE SCALE GENOMIC DNA]</scope>
    <source>
        <strain evidence="3">cv. PBC81</strain>
    </source>
</reference>
<keyword evidence="3" id="KW-1185">Reference proteome</keyword>
<dbReference type="InterPro" id="IPR044792">
    <property type="entry name" value="TAR1"/>
</dbReference>
<dbReference type="AlphaFoldDB" id="A0A2G2XAB6"/>
<gene>
    <name evidence="2" type="ORF">CQW23_08914</name>
</gene>
<accession>A0A2G2XAB6</accession>